<keyword evidence="3" id="KW-1185">Reference proteome</keyword>
<dbReference type="SMART" id="SM00829">
    <property type="entry name" value="PKS_ER"/>
    <property type="match status" value="1"/>
</dbReference>
<reference evidence="3" key="1">
    <citation type="submission" date="2017-02" db="EMBL/GenBank/DDBJ databases">
        <authorList>
            <person name="Varghese N."/>
            <person name="Submissions S."/>
        </authorList>
    </citation>
    <scope>NUCLEOTIDE SEQUENCE [LARGE SCALE GENOMIC DNA]</scope>
    <source>
        <strain evidence="3">9H-4</strain>
    </source>
</reference>
<feature type="domain" description="Enoyl reductase (ER)" evidence="1">
    <location>
        <begin position="22"/>
        <end position="333"/>
    </location>
</feature>
<dbReference type="GO" id="GO:0043957">
    <property type="term" value="F:acryloyl-CoA reductase (NADPH) activity"/>
    <property type="evidence" value="ECO:0007669"/>
    <property type="project" value="TreeGrafter"/>
</dbReference>
<dbReference type="PANTHER" id="PTHR43677">
    <property type="entry name" value="SHORT-CHAIN DEHYDROGENASE/REDUCTASE"/>
    <property type="match status" value="1"/>
</dbReference>
<dbReference type="InterPro" id="IPR014188">
    <property type="entry name" value="Acrylyl-CoA_reductase_AcuI"/>
</dbReference>
<dbReference type="SUPFAM" id="SSF51735">
    <property type="entry name" value="NAD(P)-binding Rossmann-fold domains"/>
    <property type="match status" value="1"/>
</dbReference>
<evidence type="ECO:0000313" key="2">
    <source>
        <dbReference type="EMBL" id="SKB04475.1"/>
    </source>
</evidence>
<dbReference type="Proteomes" id="UP000191040">
    <property type="component" value="Chromosome I"/>
</dbReference>
<dbReference type="AlphaFoldDB" id="A0A1T4YT98"/>
<dbReference type="InterPro" id="IPR013149">
    <property type="entry name" value="ADH-like_C"/>
</dbReference>
<organism evidence="2 3">
    <name type="scientific">Aeromicrobium choanae</name>
    <dbReference type="NCBI Taxonomy" id="1736691"/>
    <lineage>
        <taxon>Bacteria</taxon>
        <taxon>Bacillati</taxon>
        <taxon>Actinomycetota</taxon>
        <taxon>Actinomycetes</taxon>
        <taxon>Propionibacteriales</taxon>
        <taxon>Nocardioidaceae</taxon>
        <taxon>Aeromicrobium</taxon>
    </lineage>
</organism>
<dbReference type="Pfam" id="PF08240">
    <property type="entry name" value="ADH_N"/>
    <property type="match status" value="1"/>
</dbReference>
<dbReference type="Gene3D" id="3.90.180.10">
    <property type="entry name" value="Medium-chain alcohol dehydrogenases, catalytic domain"/>
    <property type="match status" value="1"/>
</dbReference>
<dbReference type="InterPro" id="IPR051397">
    <property type="entry name" value="Zn-ADH-like_protein"/>
</dbReference>
<dbReference type="EMBL" id="LT796768">
    <property type="protein sequence ID" value="SKB04475.1"/>
    <property type="molecule type" value="Genomic_DNA"/>
</dbReference>
<dbReference type="Gene3D" id="3.40.50.720">
    <property type="entry name" value="NAD(P)-binding Rossmann-like Domain"/>
    <property type="match status" value="1"/>
</dbReference>
<dbReference type="STRING" id="1736691.SAMN06295964_0583"/>
<dbReference type="InterPro" id="IPR036291">
    <property type="entry name" value="NAD(P)-bd_dom_sf"/>
</dbReference>
<proteinExistence type="predicted"/>
<dbReference type="InterPro" id="IPR011032">
    <property type="entry name" value="GroES-like_sf"/>
</dbReference>
<dbReference type="RefSeq" id="WP_197684380.1">
    <property type="nucleotide sequence ID" value="NZ_LT796768.1"/>
</dbReference>
<name>A0A1T4YT98_9ACTN</name>
<dbReference type="PANTHER" id="PTHR43677:SF1">
    <property type="entry name" value="ACRYLYL-COA REDUCTASE ACUI-RELATED"/>
    <property type="match status" value="1"/>
</dbReference>
<dbReference type="SUPFAM" id="SSF50129">
    <property type="entry name" value="GroES-like"/>
    <property type="match status" value="1"/>
</dbReference>
<dbReference type="InterPro" id="IPR013154">
    <property type="entry name" value="ADH-like_N"/>
</dbReference>
<dbReference type="NCBIfam" id="TIGR02823">
    <property type="entry name" value="oxido_YhdH"/>
    <property type="match status" value="1"/>
</dbReference>
<protein>
    <submittedName>
        <fullName evidence="2">Acrylyl-CoA reductase (NADPH)</fullName>
    </submittedName>
</protein>
<accession>A0A1T4YT98</accession>
<evidence type="ECO:0000313" key="3">
    <source>
        <dbReference type="Proteomes" id="UP000191040"/>
    </source>
</evidence>
<evidence type="ECO:0000259" key="1">
    <source>
        <dbReference type="SMART" id="SM00829"/>
    </source>
</evidence>
<dbReference type="InterPro" id="IPR020843">
    <property type="entry name" value="ER"/>
</dbReference>
<gene>
    <name evidence="2" type="ORF">SAMN06295964_0583</name>
</gene>
<sequence length="337" mass="34944">MSTPPSKETQFTALVVDEAAEGRTAAAPRQLTLADLPDLPVLVEVEYSSLNYKDGLNVSGAAKIARRTPLVAGIDLAGVVVESADPNWSAGDRVVVNGWGLSETQSGGYTRYQRVKPEWLVRLPDAFTTLQAMAIGTAGYTAALCVDRIVGHGTPAGSEVLVTGAAGGVGSFATALATAAGYRVIASTGRSETHEYLTGLGARSFIDRSELQGKGRALGAESWAAAIDSVGGSTLVNAIARTQYGGAVAACGMAESPGLPDATVMPHILRSVALLGVDSVMAPAHLRAKAWERLERDLPDDLFASVPRVEPLSTVPALAREILAGQVRGRVVVDVTA</sequence>
<dbReference type="Pfam" id="PF00107">
    <property type="entry name" value="ADH_zinc_N"/>
    <property type="match status" value="1"/>
</dbReference>
<dbReference type="CDD" id="cd08288">
    <property type="entry name" value="MDR_yhdh"/>
    <property type="match status" value="1"/>
</dbReference>